<organism evidence="5 6">
    <name type="scientific">Clytia hemisphaerica</name>
    <dbReference type="NCBI Taxonomy" id="252671"/>
    <lineage>
        <taxon>Eukaryota</taxon>
        <taxon>Metazoa</taxon>
        <taxon>Cnidaria</taxon>
        <taxon>Hydrozoa</taxon>
        <taxon>Hydroidolina</taxon>
        <taxon>Leptothecata</taxon>
        <taxon>Obeliida</taxon>
        <taxon>Clytiidae</taxon>
        <taxon>Clytia</taxon>
    </lineage>
</organism>
<sequence length="646" mass="72787">MMKSFSTGDFEYREFLATYDETAETKTEKDIAEIEKAVFSISDNIDGTSNDMVRLKLEDKTESNQPGRLSPQPPSNSIYHHYEENDDDYELYRADSFDRFCRRGSPDSPDPDRDQEIGDDIESRGSGNRSSRSMSVVTTDEQGQLAENDVEPSPLPVPPQISQESLLRNHSPMTKSISKTSIDKLNDARYDTKAGILLPTLPRRPNLDDATGLFEEVTIDQNTLVLISLDIFQQPTESFIKAFKVYVGHLSGYGAPFYLLISNFAIYLLKQRATVQTGFLNMLSVNIDSINKVQTGLNFQEIFIFHDQGCLRLSTGDEINSRAIISTIKATIKSSQGVASGDGNEPMASNTYNELDLVIQDWLICHTQVEEPEILHFSLVYFSSIASPDAKQKKKVVKAGEMLYRHSNFGLINYWERAFFALRGHYLYQYNAKRTDLKQKYDLSTQCGGCINSGREDNLNILKIIGVDGSSTILELAIADHDEADDWLMNICQAVADAKIREGGVIEEPGALIACGMVLTQNKIYLFNQDPRSGRLVLEDSCPVHDITQVCVDNQCRTFCALSIDHNLDSNSTDKTIWLIDFQSEYEVGKFEQRLFGCWQLLYQVPLQFVLLNDPKLKSTIHHVLNDKGKQHGEIGKEALYELISN</sequence>
<feature type="region of interest" description="Disordered" evidence="3">
    <location>
        <begin position="59"/>
        <end position="81"/>
    </location>
</feature>
<dbReference type="PANTHER" id="PTHR46556:SF1">
    <property type="entry name" value="PLECKSTRIN HOMOLOGY DOMAIN-CONTAINING FAMILY M MEMBER 2"/>
    <property type="match status" value="1"/>
</dbReference>
<feature type="region of interest" description="Disordered" evidence="3">
    <location>
        <begin position="100"/>
        <end position="157"/>
    </location>
</feature>
<proteinExistence type="predicted"/>
<dbReference type="PROSITE" id="PS50003">
    <property type="entry name" value="PH_DOMAIN"/>
    <property type="match status" value="1"/>
</dbReference>
<dbReference type="GO" id="GO:0007030">
    <property type="term" value="P:Golgi organization"/>
    <property type="evidence" value="ECO:0007669"/>
    <property type="project" value="TreeGrafter"/>
</dbReference>
<dbReference type="AlphaFoldDB" id="A0A7M6DRX8"/>
<dbReference type="InterPro" id="IPR057288">
    <property type="entry name" value="PH_PLEKHM2"/>
</dbReference>
<dbReference type="GO" id="GO:0032880">
    <property type="term" value="P:regulation of protein localization"/>
    <property type="evidence" value="ECO:0007669"/>
    <property type="project" value="TreeGrafter"/>
</dbReference>
<evidence type="ECO:0000313" key="6">
    <source>
        <dbReference type="Proteomes" id="UP000594262"/>
    </source>
</evidence>
<evidence type="ECO:0000259" key="4">
    <source>
        <dbReference type="PROSITE" id="PS50003"/>
    </source>
</evidence>
<dbReference type="Pfam" id="PF23142">
    <property type="entry name" value="PH_PLEKHM2"/>
    <property type="match status" value="1"/>
</dbReference>
<evidence type="ECO:0000256" key="1">
    <source>
        <dbReference type="ARBA" id="ARBA00004496"/>
    </source>
</evidence>
<dbReference type="PANTHER" id="PTHR46556">
    <property type="entry name" value="PLECKSTRIN HOMOLOGY DOMAIN-CONTAINING FAMILY M MEMBER 2"/>
    <property type="match status" value="1"/>
</dbReference>
<dbReference type="SMART" id="SM00233">
    <property type="entry name" value="PH"/>
    <property type="match status" value="1"/>
</dbReference>
<dbReference type="SUPFAM" id="SSF50729">
    <property type="entry name" value="PH domain-like"/>
    <property type="match status" value="1"/>
</dbReference>
<accession>A0A7M6DRX8</accession>
<dbReference type="Proteomes" id="UP000594262">
    <property type="component" value="Unplaced"/>
</dbReference>
<dbReference type="GO" id="GO:0032418">
    <property type="term" value="P:lysosome localization"/>
    <property type="evidence" value="ECO:0007669"/>
    <property type="project" value="TreeGrafter"/>
</dbReference>
<dbReference type="EnsemblMetazoa" id="CLYHEMT025543.1">
    <property type="protein sequence ID" value="CLYHEMP025543.1"/>
    <property type="gene ID" value="CLYHEMG025543"/>
</dbReference>
<feature type="compositionally biased region" description="Basic and acidic residues" evidence="3">
    <location>
        <begin position="100"/>
        <end position="116"/>
    </location>
</feature>
<name>A0A7M6DRX8_9CNID</name>
<evidence type="ECO:0000256" key="2">
    <source>
        <dbReference type="ARBA" id="ARBA00022490"/>
    </source>
</evidence>
<keyword evidence="6" id="KW-1185">Reference proteome</keyword>
<dbReference type="InterPro" id="IPR053015">
    <property type="entry name" value="PH_domain-containing_M2"/>
</dbReference>
<dbReference type="InterPro" id="IPR001849">
    <property type="entry name" value="PH_domain"/>
</dbReference>
<reference evidence="5" key="1">
    <citation type="submission" date="2021-01" db="UniProtKB">
        <authorList>
            <consortium name="EnsemblMetazoa"/>
        </authorList>
    </citation>
    <scope>IDENTIFICATION</scope>
</reference>
<feature type="domain" description="PH" evidence="4">
    <location>
        <begin position="395"/>
        <end position="496"/>
    </location>
</feature>
<dbReference type="InterPro" id="IPR011993">
    <property type="entry name" value="PH-like_dom_sf"/>
</dbReference>
<dbReference type="GO" id="GO:0010008">
    <property type="term" value="C:endosome membrane"/>
    <property type="evidence" value="ECO:0007669"/>
    <property type="project" value="TreeGrafter"/>
</dbReference>
<dbReference type="GO" id="GO:0019894">
    <property type="term" value="F:kinesin binding"/>
    <property type="evidence" value="ECO:0007669"/>
    <property type="project" value="TreeGrafter"/>
</dbReference>
<dbReference type="Gene3D" id="2.30.29.30">
    <property type="entry name" value="Pleckstrin-homology domain (PH domain)/Phosphotyrosine-binding domain (PTB)"/>
    <property type="match status" value="1"/>
</dbReference>
<dbReference type="OrthoDB" id="9983817at2759"/>
<evidence type="ECO:0000256" key="3">
    <source>
        <dbReference type="SAM" id="MobiDB-lite"/>
    </source>
</evidence>
<keyword evidence="2" id="KW-0963">Cytoplasm</keyword>
<feature type="compositionally biased region" description="Low complexity" evidence="3">
    <location>
        <begin position="124"/>
        <end position="135"/>
    </location>
</feature>
<comment type="subcellular location">
    <subcellularLocation>
        <location evidence="1">Cytoplasm</location>
    </subcellularLocation>
</comment>
<evidence type="ECO:0000313" key="5">
    <source>
        <dbReference type="EnsemblMetazoa" id="CLYHEMP025543.1"/>
    </source>
</evidence>
<protein>
    <recommendedName>
        <fullName evidence="4">PH domain-containing protein</fullName>
    </recommendedName>
</protein>